<evidence type="ECO:0000256" key="2">
    <source>
        <dbReference type="ARBA" id="ARBA00022857"/>
    </source>
</evidence>
<comment type="similarity">
    <text evidence="1">Belongs to the NmrA-type oxidoreductase family.</text>
</comment>
<dbReference type="PANTHER" id="PTHR42748">
    <property type="entry name" value="NITROGEN METABOLITE REPRESSION PROTEIN NMRA FAMILY MEMBER"/>
    <property type="match status" value="1"/>
</dbReference>
<dbReference type="EMBL" id="JBFXLU010000164">
    <property type="protein sequence ID" value="KAL2837232.1"/>
    <property type="molecule type" value="Genomic_DNA"/>
</dbReference>
<name>A0ABR4JB02_9EURO</name>
<sequence length="334" mass="36550">MAPPARNVVLTSATSLTSLEIAKNLLKDNHFKRKVSSVTALTLYPDSDRAKELTDLGATVIPHKPGDPEALVKSLQEAEADTICLLPPGHKDSFKITVELIDAAKNANVPNVCFISSAGCDLAERDKQPVLRSVIDLETKVLEAKGDPETSTGHSPVIIRRGFYAENLLLYTHQAQEEGTLPIPIGKDHKFAPMALADVALVAAHVLSGHGKHGFDDKHRGQLLVLTGPMLTTGDELASAASKALDEELKFKDISESDARHVLKDEAGRSDGEISYLLEYYSLVREGKTNYISTTAFHDVTGKHPHQPEDFFKSYAEEWHPKRSSKRRKTSASK</sequence>
<organism evidence="5 6">
    <name type="scientific">Aspergillus pseudoustus</name>
    <dbReference type="NCBI Taxonomy" id="1810923"/>
    <lineage>
        <taxon>Eukaryota</taxon>
        <taxon>Fungi</taxon>
        <taxon>Dikarya</taxon>
        <taxon>Ascomycota</taxon>
        <taxon>Pezizomycotina</taxon>
        <taxon>Eurotiomycetes</taxon>
        <taxon>Eurotiomycetidae</taxon>
        <taxon>Eurotiales</taxon>
        <taxon>Aspergillaceae</taxon>
        <taxon>Aspergillus</taxon>
        <taxon>Aspergillus subgen. Nidulantes</taxon>
    </lineage>
</organism>
<evidence type="ECO:0000256" key="1">
    <source>
        <dbReference type="ARBA" id="ARBA00006328"/>
    </source>
</evidence>
<protein>
    <recommendedName>
        <fullName evidence="4">NmrA-like domain-containing protein</fullName>
    </recommendedName>
</protein>
<gene>
    <name evidence="5" type="ORF">BJY01DRAFT_251554</name>
</gene>
<evidence type="ECO:0000313" key="5">
    <source>
        <dbReference type="EMBL" id="KAL2837232.1"/>
    </source>
</evidence>
<feature type="compositionally biased region" description="Basic and acidic residues" evidence="3">
    <location>
        <begin position="312"/>
        <end position="321"/>
    </location>
</feature>
<evidence type="ECO:0000313" key="6">
    <source>
        <dbReference type="Proteomes" id="UP001610446"/>
    </source>
</evidence>
<evidence type="ECO:0000256" key="3">
    <source>
        <dbReference type="SAM" id="MobiDB-lite"/>
    </source>
</evidence>
<feature type="region of interest" description="Disordered" evidence="3">
    <location>
        <begin position="312"/>
        <end position="334"/>
    </location>
</feature>
<comment type="caution">
    <text evidence="5">The sequence shown here is derived from an EMBL/GenBank/DDBJ whole genome shotgun (WGS) entry which is preliminary data.</text>
</comment>
<dbReference type="PANTHER" id="PTHR42748:SF22">
    <property type="entry name" value="NMRA-LIKE DOMAIN-CONTAINING PROTEIN"/>
    <property type="match status" value="1"/>
</dbReference>
<dbReference type="Gene3D" id="3.40.50.720">
    <property type="entry name" value="NAD(P)-binding Rossmann-like Domain"/>
    <property type="match status" value="1"/>
</dbReference>
<evidence type="ECO:0000259" key="4">
    <source>
        <dbReference type="Pfam" id="PF05368"/>
    </source>
</evidence>
<feature type="domain" description="NmrA-like" evidence="4">
    <location>
        <begin position="36"/>
        <end position="262"/>
    </location>
</feature>
<keyword evidence="2" id="KW-0521">NADP</keyword>
<dbReference type="Proteomes" id="UP001610446">
    <property type="component" value="Unassembled WGS sequence"/>
</dbReference>
<dbReference type="InterPro" id="IPR051164">
    <property type="entry name" value="NmrA-like_oxidored"/>
</dbReference>
<feature type="compositionally biased region" description="Basic residues" evidence="3">
    <location>
        <begin position="322"/>
        <end position="334"/>
    </location>
</feature>
<dbReference type="InterPro" id="IPR036291">
    <property type="entry name" value="NAD(P)-bd_dom_sf"/>
</dbReference>
<dbReference type="Pfam" id="PF05368">
    <property type="entry name" value="NmrA"/>
    <property type="match status" value="1"/>
</dbReference>
<proteinExistence type="inferred from homology"/>
<keyword evidence="6" id="KW-1185">Reference proteome</keyword>
<dbReference type="InterPro" id="IPR008030">
    <property type="entry name" value="NmrA-like"/>
</dbReference>
<accession>A0ABR4JB02</accession>
<dbReference type="SUPFAM" id="SSF51735">
    <property type="entry name" value="NAD(P)-binding Rossmann-fold domains"/>
    <property type="match status" value="1"/>
</dbReference>
<reference evidence="5 6" key="1">
    <citation type="submission" date="2024-07" db="EMBL/GenBank/DDBJ databases">
        <title>Section-level genome sequencing and comparative genomics of Aspergillus sections Usti and Cavernicolus.</title>
        <authorList>
            <consortium name="Lawrence Berkeley National Laboratory"/>
            <person name="Nybo J.L."/>
            <person name="Vesth T.C."/>
            <person name="Theobald S."/>
            <person name="Frisvad J.C."/>
            <person name="Larsen T.O."/>
            <person name="Kjaerboelling I."/>
            <person name="Rothschild-Mancinelli K."/>
            <person name="Lyhne E.K."/>
            <person name="Kogle M.E."/>
            <person name="Barry K."/>
            <person name="Clum A."/>
            <person name="Na H."/>
            <person name="Ledsgaard L."/>
            <person name="Lin J."/>
            <person name="Lipzen A."/>
            <person name="Kuo A."/>
            <person name="Riley R."/>
            <person name="Mondo S."/>
            <person name="Labutti K."/>
            <person name="Haridas S."/>
            <person name="Pangalinan J."/>
            <person name="Salamov A.A."/>
            <person name="Simmons B.A."/>
            <person name="Magnuson J.K."/>
            <person name="Chen J."/>
            <person name="Drula E."/>
            <person name="Henrissat B."/>
            <person name="Wiebenga A."/>
            <person name="Lubbers R.J."/>
            <person name="Gomes A.C."/>
            <person name="Makela M.R."/>
            <person name="Stajich J."/>
            <person name="Grigoriev I.V."/>
            <person name="Mortensen U.H."/>
            <person name="De Vries R.P."/>
            <person name="Baker S.E."/>
            <person name="Andersen M.R."/>
        </authorList>
    </citation>
    <scope>NUCLEOTIDE SEQUENCE [LARGE SCALE GENOMIC DNA]</scope>
    <source>
        <strain evidence="5 6">CBS 123904</strain>
    </source>
</reference>